<dbReference type="AlphaFoldDB" id="A0A4R1R9K6"/>
<evidence type="ECO:0000256" key="4">
    <source>
        <dbReference type="RuleBase" id="RU362132"/>
    </source>
</evidence>
<dbReference type="CDD" id="cd00568">
    <property type="entry name" value="TPP_enzymes"/>
    <property type="match status" value="1"/>
</dbReference>
<feature type="domain" description="Thiamine pyrophosphate enzyme TPP-binding" evidence="6">
    <location>
        <begin position="382"/>
        <end position="528"/>
    </location>
</feature>
<dbReference type="Gene3D" id="3.40.50.970">
    <property type="match status" value="2"/>
</dbReference>
<dbReference type="GO" id="GO:0009099">
    <property type="term" value="P:L-valine biosynthetic process"/>
    <property type="evidence" value="ECO:0007669"/>
    <property type="project" value="TreeGrafter"/>
</dbReference>
<dbReference type="CDD" id="cd07035">
    <property type="entry name" value="TPP_PYR_POX_like"/>
    <property type="match status" value="1"/>
</dbReference>
<dbReference type="GO" id="GO:0003984">
    <property type="term" value="F:acetolactate synthase activity"/>
    <property type="evidence" value="ECO:0007669"/>
    <property type="project" value="TreeGrafter"/>
</dbReference>
<proteinExistence type="inferred from homology"/>
<comment type="caution">
    <text evidence="8">The sequence shown here is derived from an EMBL/GenBank/DDBJ whole genome shotgun (WGS) entry which is preliminary data.</text>
</comment>
<reference evidence="8 9" key="1">
    <citation type="submission" date="2019-03" db="EMBL/GenBank/DDBJ databases">
        <title>Genomic Encyclopedia of Type Strains, Phase IV (KMG-IV): sequencing the most valuable type-strain genomes for metagenomic binning, comparative biology and taxonomic classification.</title>
        <authorList>
            <person name="Goeker M."/>
        </authorList>
    </citation>
    <scope>NUCLEOTIDE SEQUENCE [LARGE SCALE GENOMIC DNA]</scope>
    <source>
        <strain evidence="8 9">LX-B</strain>
    </source>
</reference>
<comment type="cofactor">
    <cofactor evidence="1">
        <name>thiamine diphosphate</name>
        <dbReference type="ChEBI" id="CHEBI:58937"/>
    </cofactor>
</comment>
<dbReference type="Pfam" id="PF02775">
    <property type="entry name" value="TPP_enzyme_C"/>
    <property type="match status" value="1"/>
</dbReference>
<dbReference type="SUPFAM" id="SSF52467">
    <property type="entry name" value="DHS-like NAD/FAD-binding domain"/>
    <property type="match status" value="1"/>
</dbReference>
<dbReference type="GO" id="GO:0030976">
    <property type="term" value="F:thiamine pyrophosphate binding"/>
    <property type="evidence" value="ECO:0007669"/>
    <property type="project" value="InterPro"/>
</dbReference>
<feature type="domain" description="Thiamine pyrophosphate enzyme N-terminal TPP-binding" evidence="7">
    <location>
        <begin position="3"/>
        <end position="105"/>
    </location>
</feature>
<dbReference type="PANTHER" id="PTHR18968">
    <property type="entry name" value="THIAMINE PYROPHOSPHATE ENZYMES"/>
    <property type="match status" value="1"/>
</dbReference>
<dbReference type="InterPro" id="IPR012001">
    <property type="entry name" value="Thiamin_PyroP_enz_TPP-bd_dom"/>
</dbReference>
<dbReference type="InterPro" id="IPR029061">
    <property type="entry name" value="THDP-binding"/>
</dbReference>
<organism evidence="8 9">
    <name type="scientific">Hydrogenispora ethanolica</name>
    <dbReference type="NCBI Taxonomy" id="1082276"/>
    <lineage>
        <taxon>Bacteria</taxon>
        <taxon>Bacillati</taxon>
        <taxon>Bacillota</taxon>
        <taxon>Hydrogenispora</taxon>
    </lineage>
</organism>
<sequence length="545" mass="59136">MKTIAALLVEHLRKFGIHHVFGIPGRAVEPLVGEFDKQGVQFVLCRHETGAGFAASGYALTNRRLGVAVSAAGPGGMNMLTAAAQAQIMNLPVLFITGHPALAEMRRTFGLDASYLEGNLVKMFEPVTMFSARVERGELFPLYFKHALEKTLLGGGGPVHLNIPTDVLTETVADFEIDFPSFPPNVSVGIEKIVPMLMEARTPVLFLGKGVNIAGAYEEVQILAQRLNIPVITSPGGKGAFPNRDIHYLGTFGLGGTEQATAIFRDGIDLMIIVGDSVSDMSASAMTPNIYPKQVIHFDYDATFVGKALPVPTIPVIGDIKENLRRLLDKVEPEESFHLKLRSMRLSSNTEETDQESSLLTAAKTFKILRQHLPADTVAFGDAGSNTFYAVKYFDILEPGTFHFDENFITMGHGIGFSIGAKFANPAKKVLCITGDGCTFMHGTEISTAVCNNLSIIFVVINNGRLDMPEKAMKYLVGHVVGAVFEKPLDVTMFARSLGAFAICCKNERELEAGIKSALEHEGPVVLEAVVDPEEIPPTLSRERN</sequence>
<dbReference type="Proteomes" id="UP000295008">
    <property type="component" value="Unassembled WGS sequence"/>
</dbReference>
<dbReference type="GO" id="GO:0050660">
    <property type="term" value="F:flavin adenine dinucleotide binding"/>
    <property type="evidence" value="ECO:0007669"/>
    <property type="project" value="TreeGrafter"/>
</dbReference>
<evidence type="ECO:0000256" key="1">
    <source>
        <dbReference type="ARBA" id="ARBA00001964"/>
    </source>
</evidence>
<comment type="similarity">
    <text evidence="2 4">Belongs to the TPP enzyme family.</text>
</comment>
<dbReference type="GO" id="GO:0005948">
    <property type="term" value="C:acetolactate synthase complex"/>
    <property type="evidence" value="ECO:0007669"/>
    <property type="project" value="TreeGrafter"/>
</dbReference>
<dbReference type="Pfam" id="PF00205">
    <property type="entry name" value="TPP_enzyme_M"/>
    <property type="match status" value="1"/>
</dbReference>
<evidence type="ECO:0000256" key="3">
    <source>
        <dbReference type="ARBA" id="ARBA00023052"/>
    </source>
</evidence>
<dbReference type="Pfam" id="PF02776">
    <property type="entry name" value="TPP_enzyme_N"/>
    <property type="match status" value="1"/>
</dbReference>
<name>A0A4R1R9K6_HYDET</name>
<dbReference type="InterPro" id="IPR029035">
    <property type="entry name" value="DHS-like_NAD/FAD-binding_dom"/>
</dbReference>
<protein>
    <submittedName>
        <fullName evidence="8">Acetolactate synthase-1/2/3 large subunit</fullName>
    </submittedName>
</protein>
<dbReference type="InterPro" id="IPR012000">
    <property type="entry name" value="Thiamin_PyroP_enz_cen_dom"/>
</dbReference>
<dbReference type="GO" id="GO:0009097">
    <property type="term" value="P:isoleucine biosynthetic process"/>
    <property type="evidence" value="ECO:0007669"/>
    <property type="project" value="TreeGrafter"/>
</dbReference>
<feature type="domain" description="Thiamine pyrophosphate enzyme central" evidence="5">
    <location>
        <begin position="190"/>
        <end position="327"/>
    </location>
</feature>
<dbReference type="GO" id="GO:0000287">
    <property type="term" value="F:magnesium ion binding"/>
    <property type="evidence" value="ECO:0007669"/>
    <property type="project" value="InterPro"/>
</dbReference>
<dbReference type="RefSeq" id="WP_132015681.1">
    <property type="nucleotide sequence ID" value="NZ_SLUN01000025.1"/>
</dbReference>
<gene>
    <name evidence="8" type="ORF">EDC14_102510</name>
</gene>
<evidence type="ECO:0000259" key="6">
    <source>
        <dbReference type="Pfam" id="PF02775"/>
    </source>
</evidence>
<dbReference type="Gene3D" id="3.40.50.1220">
    <property type="entry name" value="TPP-binding domain"/>
    <property type="match status" value="1"/>
</dbReference>
<dbReference type="PANTHER" id="PTHR18968:SF13">
    <property type="entry name" value="ACETOLACTATE SYNTHASE CATALYTIC SUBUNIT, MITOCHONDRIAL"/>
    <property type="match status" value="1"/>
</dbReference>
<dbReference type="PROSITE" id="PS00187">
    <property type="entry name" value="TPP_ENZYMES"/>
    <property type="match status" value="1"/>
</dbReference>
<keyword evidence="3 4" id="KW-0786">Thiamine pyrophosphate</keyword>
<accession>A0A4R1R9K6</accession>
<evidence type="ECO:0000259" key="5">
    <source>
        <dbReference type="Pfam" id="PF00205"/>
    </source>
</evidence>
<dbReference type="InterPro" id="IPR000399">
    <property type="entry name" value="TPP-bd_CS"/>
</dbReference>
<dbReference type="OrthoDB" id="4494979at2"/>
<evidence type="ECO:0000313" key="9">
    <source>
        <dbReference type="Proteomes" id="UP000295008"/>
    </source>
</evidence>
<evidence type="ECO:0000313" key="8">
    <source>
        <dbReference type="EMBL" id="TCL62391.1"/>
    </source>
</evidence>
<dbReference type="InterPro" id="IPR011766">
    <property type="entry name" value="TPP_enzyme_TPP-bd"/>
</dbReference>
<dbReference type="InterPro" id="IPR045229">
    <property type="entry name" value="TPP_enz"/>
</dbReference>
<keyword evidence="9" id="KW-1185">Reference proteome</keyword>
<evidence type="ECO:0000256" key="2">
    <source>
        <dbReference type="ARBA" id="ARBA00007812"/>
    </source>
</evidence>
<dbReference type="EMBL" id="SLUN01000025">
    <property type="protein sequence ID" value="TCL62391.1"/>
    <property type="molecule type" value="Genomic_DNA"/>
</dbReference>
<evidence type="ECO:0000259" key="7">
    <source>
        <dbReference type="Pfam" id="PF02776"/>
    </source>
</evidence>
<dbReference type="SUPFAM" id="SSF52518">
    <property type="entry name" value="Thiamin diphosphate-binding fold (THDP-binding)"/>
    <property type="match status" value="2"/>
</dbReference>